<dbReference type="AlphaFoldDB" id="A0A8J6NCY5"/>
<name>A0A8J6NCY5_9BACT</name>
<dbReference type="GO" id="GO:0004029">
    <property type="term" value="F:aldehyde dehydrogenase (NAD+) activity"/>
    <property type="evidence" value="ECO:0007669"/>
    <property type="project" value="TreeGrafter"/>
</dbReference>
<evidence type="ECO:0000313" key="3">
    <source>
        <dbReference type="Proteomes" id="UP000614424"/>
    </source>
</evidence>
<dbReference type="InterPro" id="IPR036291">
    <property type="entry name" value="NAD(P)-bd_dom_sf"/>
</dbReference>
<feature type="domain" description="NAD(P)-binding" evidence="1">
    <location>
        <begin position="8"/>
        <end position="122"/>
    </location>
</feature>
<dbReference type="InterPro" id="IPR051783">
    <property type="entry name" value="NAD(P)-dependent_oxidoreduct"/>
</dbReference>
<dbReference type="Pfam" id="PF11066">
    <property type="entry name" value="DUF2867"/>
    <property type="match status" value="1"/>
</dbReference>
<proteinExistence type="predicted"/>
<evidence type="ECO:0000259" key="1">
    <source>
        <dbReference type="Pfam" id="PF13460"/>
    </source>
</evidence>
<organism evidence="2 3">
    <name type="scientific">Candidatus Desulfobia pelagia</name>
    <dbReference type="NCBI Taxonomy" id="2841692"/>
    <lineage>
        <taxon>Bacteria</taxon>
        <taxon>Pseudomonadati</taxon>
        <taxon>Thermodesulfobacteriota</taxon>
        <taxon>Desulfobulbia</taxon>
        <taxon>Desulfobulbales</taxon>
        <taxon>Desulfobulbaceae</taxon>
        <taxon>Candidatus Desulfobia</taxon>
    </lineage>
</organism>
<dbReference type="Gene3D" id="3.40.50.720">
    <property type="entry name" value="NAD(P)-binding Rossmann-like Domain"/>
    <property type="match status" value="1"/>
</dbReference>
<dbReference type="Pfam" id="PF13460">
    <property type="entry name" value="NAD_binding_10"/>
    <property type="match status" value="1"/>
</dbReference>
<comment type="caution">
    <text evidence="2">The sequence shown here is derived from an EMBL/GenBank/DDBJ whole genome shotgun (WGS) entry which is preliminary data.</text>
</comment>
<reference evidence="2 3" key="1">
    <citation type="submission" date="2020-08" db="EMBL/GenBank/DDBJ databases">
        <title>Bridging the membrane lipid divide: bacteria of the FCB group superphylum have the potential to synthesize archaeal ether lipids.</title>
        <authorList>
            <person name="Villanueva L."/>
            <person name="Von Meijenfeldt F.A.B."/>
            <person name="Westbye A.B."/>
            <person name="Yadav S."/>
            <person name="Hopmans E.C."/>
            <person name="Dutilh B.E."/>
            <person name="Sinninghe Damste J.S."/>
        </authorList>
    </citation>
    <scope>NUCLEOTIDE SEQUENCE [LARGE SCALE GENOMIC DNA]</scope>
    <source>
        <strain evidence="2">NIOZ-UU47</strain>
    </source>
</reference>
<dbReference type="GO" id="GO:0005737">
    <property type="term" value="C:cytoplasm"/>
    <property type="evidence" value="ECO:0007669"/>
    <property type="project" value="TreeGrafter"/>
</dbReference>
<gene>
    <name evidence="2" type="ORF">H8E41_09530</name>
</gene>
<dbReference type="PANTHER" id="PTHR48079:SF6">
    <property type="entry name" value="NAD(P)-BINDING DOMAIN-CONTAINING PROTEIN-RELATED"/>
    <property type="match status" value="1"/>
</dbReference>
<dbReference type="SUPFAM" id="SSF51735">
    <property type="entry name" value="NAD(P)-binding Rossmann-fold domains"/>
    <property type="match status" value="1"/>
</dbReference>
<sequence>MKNILITGATGYIGRRLKDRLLQRSDLRLRLLVRNKNKVRPATLQKVEIVEGDTFNAEALRAALDGIDTAYYLIHSMGSGGDFEDLDRKSAENFREACLASGVRKIIYLGGLGVKETASRHLASRIETGEILSARPEGLQTIWFRAGVIIGAGSASFEIIRNLTQKLPIMVTPRWVKTRTQPIGVDDVISYLEEAIDCEVDENTIIDIGTEQMSFRQMMLEAARVMGLRRYMIPVPLLSPRLSSFWLILFTPIPYKMAAALVEGLKSETIVLNDNARKYFPNIAPKSYDASIQKALQEIEEDQVISRWCDSSADIFCDIKGQDNIHQAILRDVRTIPLHGIRSENVFKAACSIGGESGWFSYHFLWGLRGIIDKLFGGYGLNRGRRDHTKLRVGDALDFWKVADIKENKRLLLLAQMKVPGKAWLEYDIQPDVLVQTAHFFPRGILGRLYWISVSPLHNLVFVDLAKKIVEKASKMKSP</sequence>
<evidence type="ECO:0000313" key="2">
    <source>
        <dbReference type="EMBL" id="MBC8318136.1"/>
    </source>
</evidence>
<protein>
    <submittedName>
        <fullName evidence="2">SDR family oxidoreductase</fullName>
    </submittedName>
</protein>
<dbReference type="EMBL" id="JACNJZ010000132">
    <property type="protein sequence ID" value="MBC8318136.1"/>
    <property type="molecule type" value="Genomic_DNA"/>
</dbReference>
<accession>A0A8J6NCY5</accession>
<dbReference type="PANTHER" id="PTHR48079">
    <property type="entry name" value="PROTEIN YEEZ"/>
    <property type="match status" value="1"/>
</dbReference>
<dbReference type="InterPro" id="IPR021295">
    <property type="entry name" value="DUF2867"/>
</dbReference>
<dbReference type="Proteomes" id="UP000614424">
    <property type="component" value="Unassembled WGS sequence"/>
</dbReference>
<dbReference type="InterPro" id="IPR016040">
    <property type="entry name" value="NAD(P)-bd_dom"/>
</dbReference>